<dbReference type="FunFam" id="3.40.50.620:FF:000011">
    <property type="entry name" value="Electron transfer flavoprotein subunit beta"/>
    <property type="match status" value="1"/>
</dbReference>
<evidence type="ECO:0000256" key="1">
    <source>
        <dbReference type="ARBA" id="ARBA00004305"/>
    </source>
</evidence>
<evidence type="ECO:0000256" key="7">
    <source>
        <dbReference type="ARBA" id="ARBA00046893"/>
    </source>
</evidence>
<evidence type="ECO:0000313" key="10">
    <source>
        <dbReference type="Ensembl" id="ENSBTAP00000102063.1"/>
    </source>
</evidence>
<dbReference type="AlphaFoldDB" id="A0AAA9TUL5"/>
<dbReference type="InterPro" id="IPR014729">
    <property type="entry name" value="Rossmann-like_a/b/a_fold"/>
</dbReference>
<dbReference type="SMART" id="SM00893">
    <property type="entry name" value="ETF"/>
    <property type="match status" value="1"/>
</dbReference>
<gene>
    <name evidence="10" type="primary">VSIG10L</name>
</gene>
<dbReference type="GO" id="GO:0005759">
    <property type="term" value="C:mitochondrial matrix"/>
    <property type="evidence" value="ECO:0007669"/>
    <property type="project" value="UniProtKB-SubCell"/>
</dbReference>
<dbReference type="CDD" id="cd01714">
    <property type="entry name" value="ETF_beta"/>
    <property type="match status" value="1"/>
</dbReference>
<comment type="function">
    <text evidence="6">Heterodimeric electron transfer flavoprotein that accepts electrons from several mitochondrial dehydrogenases, including acyl-CoA dehydrogenases, glutaryl-CoA and sarcosine dehydrogenase. It transfers the electrons to the main mitochondrial respiratory chain via ETF-ubiquinone oxidoreductase. Required for normal mitochondrial fatty acid oxidation and normal amino acid metabolism. ETFB binds an AMP molecule that probably has a purely structural role.</text>
</comment>
<dbReference type="Ensembl" id="ENSBTAT00000094865.1">
    <property type="protein sequence ID" value="ENSBTAP00000102063.1"/>
    <property type="gene ID" value="ENSBTAG00000020447.6"/>
</dbReference>
<evidence type="ECO:0000259" key="9">
    <source>
        <dbReference type="SMART" id="SM00893"/>
    </source>
</evidence>
<evidence type="ECO:0000256" key="8">
    <source>
        <dbReference type="SAM" id="MobiDB-lite"/>
    </source>
</evidence>
<comment type="subcellular location">
    <subcellularLocation>
        <location evidence="1">Mitochondrion matrix</location>
    </subcellularLocation>
</comment>
<dbReference type="Pfam" id="PF01012">
    <property type="entry name" value="ETF"/>
    <property type="match status" value="2"/>
</dbReference>
<dbReference type="GeneTree" id="ENSGT00940000162314"/>
<evidence type="ECO:0000256" key="5">
    <source>
        <dbReference type="ARBA" id="ARBA00022982"/>
    </source>
</evidence>
<keyword evidence="11" id="KW-1185">Reference proteome</keyword>
<dbReference type="PANTHER" id="PTHR21294">
    <property type="entry name" value="ELECTRON TRANSFER FLAVOPROTEIN BETA-SUBUNIT"/>
    <property type="match status" value="1"/>
</dbReference>
<name>A0AAA9TUL5_BOVIN</name>
<dbReference type="InterPro" id="IPR000049">
    <property type="entry name" value="ET-Flavoprotein_bsu_CS"/>
</dbReference>
<proteinExistence type="inferred from homology"/>
<evidence type="ECO:0000256" key="2">
    <source>
        <dbReference type="ARBA" id="ARBA00007557"/>
    </source>
</evidence>
<sequence length="396" mass="42422">MRPAPARPFPQFPATPPSQSSCPFFSGFRLPPQGPLPTGPRLLGRRAPQRLADWLRGAQAQRRAGGRGERSGKQKVSSDPAGRRGRKMAELRALVAVKRVIDFAVKIRVKPDKTGVVTDGVKHSMNPFCEIAVEEAVRLKEKKLVKEIIAVSCGPAQCQVLWACGGAGFPHPASEGGGAGGWTPGSEGGGAGGLCSWVPLRLEAKSSPFFARQETIRTALAMGADRGIHVEVPAAEANHLGPLQVARVLAKLAEKEKVDLVLLGKQAIDDDCNQTGQMTAGFLDWPQGTFASQVTLEGDKIKVEREIDGGLETLRLKLPAVVTADLRLNEPRYATLPNIMKAKKKKIEVIKAGDLGVDLTSKLSVISVEDPPQRTAGVKVETTEDLVAKLKEIGRI</sequence>
<dbReference type="PANTHER" id="PTHR21294:SF8">
    <property type="entry name" value="ELECTRON TRANSFER FLAVOPROTEIN SUBUNIT BETA"/>
    <property type="match status" value="1"/>
</dbReference>
<evidence type="ECO:0000256" key="6">
    <source>
        <dbReference type="ARBA" id="ARBA00045835"/>
    </source>
</evidence>
<dbReference type="Proteomes" id="UP000009136">
    <property type="component" value="Chromosome 18"/>
</dbReference>
<feature type="domain" description="Electron transfer flavoprotein alpha/beta-subunit N-terminal" evidence="9">
    <location>
        <begin position="113"/>
        <end position="359"/>
    </location>
</feature>
<organism evidence="10 11">
    <name type="scientific">Bos taurus</name>
    <name type="common">Bovine</name>
    <dbReference type="NCBI Taxonomy" id="9913"/>
    <lineage>
        <taxon>Eukaryota</taxon>
        <taxon>Metazoa</taxon>
        <taxon>Chordata</taxon>
        <taxon>Craniata</taxon>
        <taxon>Vertebrata</taxon>
        <taxon>Euteleostomi</taxon>
        <taxon>Mammalia</taxon>
        <taxon>Eutheria</taxon>
        <taxon>Laurasiatheria</taxon>
        <taxon>Artiodactyla</taxon>
        <taxon>Ruminantia</taxon>
        <taxon>Pecora</taxon>
        <taxon>Bovidae</taxon>
        <taxon>Bovinae</taxon>
        <taxon>Bos</taxon>
    </lineage>
</organism>
<keyword evidence="5" id="KW-0249">Electron transport</keyword>
<evidence type="ECO:0000313" key="11">
    <source>
        <dbReference type="Proteomes" id="UP000009136"/>
    </source>
</evidence>
<reference evidence="10" key="2">
    <citation type="submission" date="2025-08" db="UniProtKB">
        <authorList>
            <consortium name="Ensembl"/>
        </authorList>
    </citation>
    <scope>IDENTIFICATION</scope>
    <source>
        <strain evidence="10">Hereford</strain>
    </source>
</reference>
<feature type="region of interest" description="Disordered" evidence="8">
    <location>
        <begin position="1"/>
        <end position="85"/>
    </location>
</feature>
<evidence type="ECO:0000256" key="4">
    <source>
        <dbReference type="ARBA" id="ARBA00022448"/>
    </source>
</evidence>
<protein>
    <recommendedName>
        <fullName evidence="3">Electron transfer flavoprotein subunit beta</fullName>
    </recommendedName>
</protein>
<feature type="compositionally biased region" description="Pro residues" evidence="8">
    <location>
        <begin position="1"/>
        <end position="16"/>
    </location>
</feature>
<keyword evidence="4" id="KW-0813">Transport</keyword>
<reference evidence="10" key="3">
    <citation type="submission" date="2025-09" db="UniProtKB">
        <authorList>
            <consortium name="Ensembl"/>
        </authorList>
    </citation>
    <scope>IDENTIFICATION</scope>
    <source>
        <strain evidence="10">Hereford</strain>
    </source>
</reference>
<dbReference type="GO" id="GO:0045251">
    <property type="term" value="C:electron transfer flavoprotein complex"/>
    <property type="evidence" value="ECO:0007669"/>
    <property type="project" value="UniProtKB-ARBA"/>
</dbReference>
<dbReference type="PROSITE" id="PS01065">
    <property type="entry name" value="ETF_BETA"/>
    <property type="match status" value="1"/>
</dbReference>
<comment type="subunit">
    <text evidence="7">Heterodimer composed of ETFA and ETFB. Identified in a complex that contains ETFA, ETFB and ETFRF1. Interacts with ACADM.</text>
</comment>
<accession>A0AAA9TUL5</accession>
<dbReference type="GO" id="GO:0009055">
    <property type="term" value="F:electron transfer activity"/>
    <property type="evidence" value="ECO:0007669"/>
    <property type="project" value="InterPro"/>
</dbReference>
<dbReference type="InterPro" id="IPR014730">
    <property type="entry name" value="ETF_a/b_N"/>
</dbReference>
<evidence type="ECO:0000256" key="3">
    <source>
        <dbReference type="ARBA" id="ARBA00016797"/>
    </source>
</evidence>
<dbReference type="Gene3D" id="3.40.50.620">
    <property type="entry name" value="HUPs"/>
    <property type="match status" value="1"/>
</dbReference>
<reference evidence="10" key="1">
    <citation type="submission" date="2018-03" db="EMBL/GenBank/DDBJ databases">
        <title>ARS-UCD1.2.</title>
        <authorList>
            <person name="Rosen B.D."/>
            <person name="Bickhart D.M."/>
            <person name="Koren S."/>
            <person name="Schnabel R.D."/>
            <person name="Hall R."/>
            <person name="Zimin A."/>
            <person name="Dreischer C."/>
            <person name="Schultheiss S."/>
            <person name="Schroeder S.G."/>
            <person name="Elsik C.G."/>
            <person name="Couldrey C."/>
            <person name="Liu G.E."/>
            <person name="Van Tassell C.P."/>
            <person name="Phillippy A.M."/>
            <person name="Smith T.P.L."/>
            <person name="Medrano J.F."/>
        </authorList>
    </citation>
    <scope>NUCLEOTIDE SEQUENCE [LARGE SCALE GENOMIC DNA]</scope>
    <source>
        <strain evidence="10">Hereford</strain>
    </source>
</reference>
<dbReference type="InterPro" id="IPR012255">
    <property type="entry name" value="ETF_b"/>
</dbReference>
<dbReference type="InterPro" id="IPR033948">
    <property type="entry name" value="ETF_beta_N"/>
</dbReference>
<comment type="similarity">
    <text evidence="2">Belongs to the ETF beta-subunit/FixA family.</text>
</comment>
<dbReference type="GO" id="GO:0033539">
    <property type="term" value="P:fatty acid beta-oxidation using acyl-CoA dehydrogenase"/>
    <property type="evidence" value="ECO:0007669"/>
    <property type="project" value="UniProtKB-ARBA"/>
</dbReference>
<dbReference type="SUPFAM" id="SSF52402">
    <property type="entry name" value="Adenine nucleotide alpha hydrolases-like"/>
    <property type="match status" value="2"/>
</dbReference>